<name>K5ZRF5_9BACT</name>
<evidence type="ECO:0000259" key="1">
    <source>
        <dbReference type="Pfam" id="PF13088"/>
    </source>
</evidence>
<organism evidence="2 3">
    <name type="scientific">Parabacteroides goldsteinii CL02T12C30</name>
    <dbReference type="NCBI Taxonomy" id="999418"/>
    <lineage>
        <taxon>Bacteria</taxon>
        <taxon>Pseudomonadati</taxon>
        <taxon>Bacteroidota</taxon>
        <taxon>Bacteroidia</taxon>
        <taxon>Bacteroidales</taxon>
        <taxon>Tannerellaceae</taxon>
        <taxon>Parabacteroides</taxon>
    </lineage>
</organism>
<dbReference type="RefSeq" id="WP_009860385.1">
    <property type="nucleotide sequence ID" value="NZ_JH976471.1"/>
</dbReference>
<evidence type="ECO:0000313" key="3">
    <source>
        <dbReference type="Proteomes" id="UP000006330"/>
    </source>
</evidence>
<sequence>MKSIILNFRKTGVVAVLLLSFILVCPSCKDSDPVTPEGEDPELPIENKITKIKDIVIYENPEFYVTSPSVVKNDGEYLVAFRSAPDNLLFGETNYSFTHVNSYLKLVRSNDGENWTQDAEMIYAHPYGGAQDPCLLKLNDGTLLCSGYGWCKLSAERANGLKQPVYYNRGFVSLGGYVLRSSDNGKTWSSPIYPPRVDGSDYKDVFGDPLAAYNRGALYQGKSGRVYWVVTRLDDATQERFSNHLLISDDSGRTWSYSGEVAADSGHSFGEASVYETPKGDIVAFIRMDDMKTSISRSTDGGKTFKWETMGFNGHALAAVRLPDDRVFLTYGYRQEPCGIRCKILDAECSDFATAEEFILRDDNGRGTDVGYSWPVVIDNSKVLVVYYITGPNGNRTISGTIVDVSTGKVN</sequence>
<feature type="domain" description="Sialidase" evidence="1">
    <location>
        <begin position="177"/>
        <end position="335"/>
    </location>
</feature>
<dbReference type="EMBL" id="AGZO01000010">
    <property type="protein sequence ID" value="EKN18304.1"/>
    <property type="molecule type" value="Genomic_DNA"/>
</dbReference>
<accession>K5ZRF5</accession>
<reference evidence="2 3" key="1">
    <citation type="submission" date="2012-02" db="EMBL/GenBank/DDBJ databases">
        <title>The Genome Sequence of Parabacteroides goldsteinii CL02T12C30.</title>
        <authorList>
            <consortium name="The Broad Institute Genome Sequencing Platform"/>
            <person name="Earl A."/>
            <person name="Ward D."/>
            <person name="Feldgarden M."/>
            <person name="Gevers D."/>
            <person name="Zitomersky N.L."/>
            <person name="Coyne M.J."/>
            <person name="Comstock L.E."/>
            <person name="Young S.K."/>
            <person name="Zeng Q."/>
            <person name="Gargeya S."/>
            <person name="Fitzgerald M."/>
            <person name="Haas B."/>
            <person name="Abouelleil A."/>
            <person name="Alvarado L."/>
            <person name="Arachchi H.M."/>
            <person name="Berlin A."/>
            <person name="Chapman S.B."/>
            <person name="Gearin G."/>
            <person name="Goldberg J."/>
            <person name="Griggs A."/>
            <person name="Gujja S."/>
            <person name="Hansen M."/>
            <person name="Heiman D."/>
            <person name="Howarth C."/>
            <person name="Larimer J."/>
            <person name="Lui A."/>
            <person name="MacDonald P.J.P."/>
            <person name="McCowen C."/>
            <person name="Montmayeur A."/>
            <person name="Murphy C."/>
            <person name="Neiman D."/>
            <person name="Pearson M."/>
            <person name="Priest M."/>
            <person name="Roberts A."/>
            <person name="Saif S."/>
            <person name="Shea T."/>
            <person name="Sisk P."/>
            <person name="Stolte C."/>
            <person name="Sykes S."/>
            <person name="Wortman J."/>
            <person name="Nusbaum C."/>
            <person name="Birren B."/>
        </authorList>
    </citation>
    <scope>NUCLEOTIDE SEQUENCE [LARGE SCALE GENOMIC DNA]</scope>
    <source>
        <strain evidence="2 3">CL02T12C30</strain>
    </source>
</reference>
<dbReference type="CDD" id="cd15482">
    <property type="entry name" value="Sialidase_non-viral"/>
    <property type="match status" value="1"/>
</dbReference>
<evidence type="ECO:0000313" key="2">
    <source>
        <dbReference type="EMBL" id="EKN18304.1"/>
    </source>
</evidence>
<dbReference type="Proteomes" id="UP000006330">
    <property type="component" value="Unassembled WGS sequence"/>
</dbReference>
<gene>
    <name evidence="2" type="ORF">HMPREF1076_00931</name>
</gene>
<dbReference type="HOGENOM" id="CLU_690250_0_0_10"/>
<dbReference type="InterPro" id="IPR036278">
    <property type="entry name" value="Sialidase_sf"/>
</dbReference>
<dbReference type="AlphaFoldDB" id="K5ZRF5"/>
<dbReference type="PATRIC" id="fig|999418.3.peg.944"/>
<dbReference type="SUPFAM" id="SSF50939">
    <property type="entry name" value="Sialidases"/>
    <property type="match status" value="1"/>
</dbReference>
<dbReference type="Gene3D" id="2.120.10.10">
    <property type="match status" value="1"/>
</dbReference>
<protein>
    <recommendedName>
        <fullName evidence="1">Sialidase domain-containing protein</fullName>
    </recommendedName>
</protein>
<dbReference type="Pfam" id="PF13088">
    <property type="entry name" value="BNR_2"/>
    <property type="match status" value="1"/>
</dbReference>
<dbReference type="InterPro" id="IPR011040">
    <property type="entry name" value="Sialidase"/>
</dbReference>
<comment type="caution">
    <text evidence="2">The sequence shown here is derived from an EMBL/GenBank/DDBJ whole genome shotgun (WGS) entry which is preliminary data.</text>
</comment>
<proteinExistence type="predicted"/>
<dbReference type="OrthoDB" id="7294637at2"/>